<reference evidence="1" key="1">
    <citation type="journal article" date="2015" name="Nature">
        <title>Complex archaea that bridge the gap between prokaryotes and eukaryotes.</title>
        <authorList>
            <person name="Spang A."/>
            <person name="Saw J.H."/>
            <person name="Jorgensen S.L."/>
            <person name="Zaremba-Niedzwiedzka K."/>
            <person name="Martijn J."/>
            <person name="Lind A.E."/>
            <person name="van Eijk R."/>
            <person name="Schleper C."/>
            <person name="Guy L."/>
            <person name="Ettema T.J."/>
        </authorList>
    </citation>
    <scope>NUCLEOTIDE SEQUENCE</scope>
</reference>
<comment type="caution">
    <text evidence="1">The sequence shown here is derived from an EMBL/GenBank/DDBJ whole genome shotgun (WGS) entry which is preliminary data.</text>
</comment>
<accession>A0A0F9JSJ5</accession>
<dbReference type="AlphaFoldDB" id="A0A0F9JSJ5"/>
<sequence>MRRDFDYVGMADYQHDMDELARNGTAIIDQMQHENRDLKRVIAALIHAAGPISIPRGLFERDDLHIETSENTDRCELRFAPVR</sequence>
<dbReference type="EMBL" id="LAZR01009406">
    <property type="protein sequence ID" value="KKM72779.1"/>
    <property type="molecule type" value="Genomic_DNA"/>
</dbReference>
<proteinExistence type="predicted"/>
<gene>
    <name evidence="1" type="ORF">LCGC14_1417040</name>
</gene>
<name>A0A0F9JSJ5_9ZZZZ</name>
<evidence type="ECO:0000313" key="1">
    <source>
        <dbReference type="EMBL" id="KKM72779.1"/>
    </source>
</evidence>
<organism evidence="1">
    <name type="scientific">marine sediment metagenome</name>
    <dbReference type="NCBI Taxonomy" id="412755"/>
    <lineage>
        <taxon>unclassified sequences</taxon>
        <taxon>metagenomes</taxon>
        <taxon>ecological metagenomes</taxon>
    </lineage>
</organism>
<protein>
    <submittedName>
        <fullName evidence="1">Uncharacterized protein</fullName>
    </submittedName>
</protein>